<organism evidence="1 2">
    <name type="scientific">Pedobacter cryoconitis</name>
    <dbReference type="NCBI Taxonomy" id="188932"/>
    <lineage>
        <taxon>Bacteria</taxon>
        <taxon>Pseudomonadati</taxon>
        <taxon>Bacteroidota</taxon>
        <taxon>Sphingobacteriia</taxon>
        <taxon>Sphingobacteriales</taxon>
        <taxon>Sphingobacteriaceae</taxon>
        <taxon>Pedobacter</taxon>
    </lineage>
</organism>
<proteinExistence type="predicted"/>
<protein>
    <submittedName>
        <fullName evidence="1">Uncharacterized protein</fullName>
    </submittedName>
</protein>
<accession>A0A7W8YQE7</accession>
<gene>
    <name evidence="1" type="ORF">HDE69_000810</name>
</gene>
<reference evidence="1 2" key="1">
    <citation type="submission" date="2020-08" db="EMBL/GenBank/DDBJ databases">
        <title>Genomic Encyclopedia of Type Strains, Phase IV (KMG-V): Genome sequencing to study the core and pangenomes of soil and plant-associated prokaryotes.</title>
        <authorList>
            <person name="Whitman W."/>
        </authorList>
    </citation>
    <scope>NUCLEOTIDE SEQUENCE [LARGE SCALE GENOMIC DNA]</scope>
    <source>
        <strain evidence="1 2">MP7CTX6</strain>
    </source>
</reference>
<name>A0A7W8YQE7_9SPHI</name>
<dbReference type="Proteomes" id="UP000537718">
    <property type="component" value="Unassembled WGS sequence"/>
</dbReference>
<dbReference type="RefSeq" id="WP_183865885.1">
    <property type="nucleotide sequence ID" value="NZ_JACHCF010000002.1"/>
</dbReference>
<evidence type="ECO:0000313" key="1">
    <source>
        <dbReference type="EMBL" id="MBB5619772.1"/>
    </source>
</evidence>
<sequence>MMSDNEHKGLDIDWFFTNNDDVAFVASGGGKLPQSITKSEEERTLLALFFRNLPVISEVIVNRDLSKFVMSAIDERYLSDFMYMTKRGLFSFDKTILNNSSDSHYHLVAAPVTQLKFDQLPDVISGILKNTIYSGNIELIMDSNFII</sequence>
<comment type="caution">
    <text evidence="1">The sequence shown here is derived from an EMBL/GenBank/DDBJ whole genome shotgun (WGS) entry which is preliminary data.</text>
</comment>
<dbReference type="EMBL" id="JACHCF010000002">
    <property type="protein sequence ID" value="MBB5619772.1"/>
    <property type="molecule type" value="Genomic_DNA"/>
</dbReference>
<evidence type="ECO:0000313" key="2">
    <source>
        <dbReference type="Proteomes" id="UP000537718"/>
    </source>
</evidence>
<dbReference type="AlphaFoldDB" id="A0A7W8YQE7"/>